<dbReference type="PROSITE" id="PS50202">
    <property type="entry name" value="MSP"/>
    <property type="match status" value="1"/>
</dbReference>
<dbReference type="InterPro" id="IPR000535">
    <property type="entry name" value="MSP_dom"/>
</dbReference>
<name>A0A8B8Q079_9MYRT</name>
<dbReference type="Pfam" id="PF00023">
    <property type="entry name" value="Ank"/>
    <property type="match status" value="1"/>
</dbReference>
<feature type="region of interest" description="Disordered" evidence="4">
    <location>
        <begin position="195"/>
        <end position="215"/>
    </location>
</feature>
<evidence type="ECO:0000256" key="4">
    <source>
        <dbReference type="SAM" id="MobiDB-lite"/>
    </source>
</evidence>
<dbReference type="InterPro" id="IPR002110">
    <property type="entry name" value="Ankyrin_rpt"/>
</dbReference>
<keyword evidence="1" id="KW-0677">Repeat</keyword>
<sequence>MLEKLVDVSVHEVVIDFALGRKCRADVLLTSLSATFPVAFKVQTSSPHKFLVNPPSGLIPPSSSLALQIVLKPQMHLPSSFPRSPADRFLIRTAELDPDSVESAHPDSVGPWLSSRPTRDVKLKVAFGGRLLLRHAVECGDVDAVRSLIKRQKGIAAELPLKDAESLLRDAAASENSARMVSLLVGAGIKVDSPVESDDRTGYGRGPRGEENHAPLELLSQNGGTTKDDRGRSAIQLAHDKGQHKQELQNQGEAVLMAARRGDIAGLSSLLHGGATADYRDQYGLAPVHAAAIRGHTEAVGLLLDFGSDVECRDNEGHTPMHLAVECGSVETTEALIDKGANVNAASDSGATPLYIARVMGYQEIVELLLRRGAISSEVVGAPSTSTK</sequence>
<feature type="repeat" description="ANK" evidence="3">
    <location>
        <begin position="349"/>
        <end position="374"/>
    </location>
</feature>
<dbReference type="AlphaFoldDB" id="A0A8B8Q079"/>
<feature type="repeat" description="ANK" evidence="3">
    <location>
        <begin position="316"/>
        <end position="348"/>
    </location>
</feature>
<dbReference type="PRINTS" id="PR01415">
    <property type="entry name" value="ANKYRIN"/>
</dbReference>
<dbReference type="InterPro" id="IPR013783">
    <property type="entry name" value="Ig-like_fold"/>
</dbReference>
<dbReference type="SMART" id="SM00248">
    <property type="entry name" value="ANK"/>
    <property type="match status" value="5"/>
</dbReference>
<dbReference type="GeneID" id="115748173"/>
<evidence type="ECO:0000313" key="6">
    <source>
        <dbReference type="Proteomes" id="UP000827889"/>
    </source>
</evidence>
<evidence type="ECO:0000259" key="5">
    <source>
        <dbReference type="PROSITE" id="PS50202"/>
    </source>
</evidence>
<feature type="repeat" description="ANK" evidence="3">
    <location>
        <begin position="283"/>
        <end position="315"/>
    </location>
</feature>
<dbReference type="Gene3D" id="2.60.40.10">
    <property type="entry name" value="Immunoglobulins"/>
    <property type="match status" value="1"/>
</dbReference>
<dbReference type="Pfam" id="PF00635">
    <property type="entry name" value="Motile_Sperm"/>
    <property type="match status" value="1"/>
</dbReference>
<dbReference type="Pfam" id="PF12796">
    <property type="entry name" value="Ank_2"/>
    <property type="match status" value="1"/>
</dbReference>
<proteinExistence type="predicted"/>
<evidence type="ECO:0000313" key="7">
    <source>
        <dbReference type="RefSeq" id="XP_030540479.1"/>
    </source>
</evidence>
<evidence type="ECO:0000256" key="3">
    <source>
        <dbReference type="PROSITE-ProRule" id="PRU00023"/>
    </source>
</evidence>
<gene>
    <name evidence="7 8" type="primary">LOC115748173</name>
</gene>
<dbReference type="RefSeq" id="XP_030540479.1">
    <property type="nucleotide sequence ID" value="XM_030684619.1"/>
</dbReference>
<dbReference type="SUPFAM" id="SSF48403">
    <property type="entry name" value="Ankyrin repeat"/>
    <property type="match status" value="1"/>
</dbReference>
<reference evidence="7" key="1">
    <citation type="submission" date="2025-04" db="UniProtKB">
        <authorList>
            <consortium name="RefSeq"/>
        </authorList>
    </citation>
    <scope>IDENTIFICATION</scope>
    <source>
        <tissue evidence="8">Leaf</tissue>
    </source>
</reference>
<evidence type="ECO:0000256" key="1">
    <source>
        <dbReference type="ARBA" id="ARBA00022737"/>
    </source>
</evidence>
<evidence type="ECO:0000313" key="8">
    <source>
        <dbReference type="RefSeq" id="XP_048139248.1"/>
    </source>
</evidence>
<dbReference type="RefSeq" id="XP_048139248.1">
    <property type="nucleotide sequence ID" value="XM_048283291.1"/>
</dbReference>
<dbReference type="InterPro" id="IPR036770">
    <property type="entry name" value="Ankyrin_rpt-contain_sf"/>
</dbReference>
<protein>
    <submittedName>
        <fullName evidence="7 8">Ankyrin repeat domain-containing protein 65-like isoform X1</fullName>
    </submittedName>
</protein>
<organism evidence="6 7">
    <name type="scientific">Rhodamnia argentea</name>
    <dbReference type="NCBI Taxonomy" id="178133"/>
    <lineage>
        <taxon>Eukaryota</taxon>
        <taxon>Viridiplantae</taxon>
        <taxon>Streptophyta</taxon>
        <taxon>Embryophyta</taxon>
        <taxon>Tracheophyta</taxon>
        <taxon>Spermatophyta</taxon>
        <taxon>Magnoliopsida</taxon>
        <taxon>eudicotyledons</taxon>
        <taxon>Gunneridae</taxon>
        <taxon>Pentapetalae</taxon>
        <taxon>rosids</taxon>
        <taxon>malvids</taxon>
        <taxon>Myrtales</taxon>
        <taxon>Myrtaceae</taxon>
        <taxon>Myrtoideae</taxon>
        <taxon>Myrteae</taxon>
        <taxon>Australasian group</taxon>
        <taxon>Rhodamnia</taxon>
    </lineage>
</organism>
<dbReference type="PANTHER" id="PTHR24198:SF165">
    <property type="entry name" value="ANKYRIN REPEAT-CONTAINING PROTEIN-RELATED"/>
    <property type="match status" value="1"/>
</dbReference>
<dbReference type="Gene3D" id="1.25.40.20">
    <property type="entry name" value="Ankyrin repeat-containing domain"/>
    <property type="match status" value="2"/>
</dbReference>
<keyword evidence="2 3" id="KW-0040">ANK repeat</keyword>
<dbReference type="KEGG" id="rarg:115748173"/>
<keyword evidence="6" id="KW-1185">Reference proteome</keyword>
<dbReference type="PANTHER" id="PTHR24198">
    <property type="entry name" value="ANKYRIN REPEAT AND PROTEIN KINASE DOMAIN-CONTAINING PROTEIN"/>
    <property type="match status" value="1"/>
</dbReference>
<dbReference type="InterPro" id="IPR008962">
    <property type="entry name" value="PapD-like_sf"/>
</dbReference>
<feature type="compositionally biased region" description="Basic and acidic residues" evidence="4">
    <location>
        <begin position="197"/>
        <end position="214"/>
    </location>
</feature>
<accession>A0A8B8Q079</accession>
<evidence type="ECO:0000256" key="2">
    <source>
        <dbReference type="ARBA" id="ARBA00023043"/>
    </source>
</evidence>
<dbReference type="Proteomes" id="UP000827889">
    <property type="component" value="Chromosome 8"/>
</dbReference>
<feature type="domain" description="MSP" evidence="5">
    <location>
        <begin position="1"/>
        <end position="128"/>
    </location>
</feature>
<dbReference type="PROSITE" id="PS50088">
    <property type="entry name" value="ANK_REPEAT"/>
    <property type="match status" value="3"/>
</dbReference>
<dbReference type="SUPFAM" id="SSF49354">
    <property type="entry name" value="PapD-like"/>
    <property type="match status" value="1"/>
</dbReference>
<dbReference type="PROSITE" id="PS50297">
    <property type="entry name" value="ANK_REP_REGION"/>
    <property type="match status" value="3"/>
</dbReference>